<feature type="region of interest" description="Disordered" evidence="1">
    <location>
        <begin position="231"/>
        <end position="359"/>
    </location>
</feature>
<evidence type="ECO:0000256" key="1">
    <source>
        <dbReference type="SAM" id="MobiDB-lite"/>
    </source>
</evidence>
<evidence type="ECO:0000313" key="4">
    <source>
        <dbReference type="Proteomes" id="UP000075714"/>
    </source>
</evidence>
<feature type="transmembrane region" description="Helical" evidence="2">
    <location>
        <begin position="25"/>
        <end position="44"/>
    </location>
</feature>
<protein>
    <submittedName>
        <fullName evidence="3">Uncharacterized protein</fullName>
    </submittedName>
</protein>
<comment type="caution">
    <text evidence="3">The sequence shown here is derived from an EMBL/GenBank/DDBJ whole genome shotgun (WGS) entry which is preliminary data.</text>
</comment>
<organism evidence="3 4">
    <name type="scientific">Gonium pectorale</name>
    <name type="common">Green alga</name>
    <dbReference type="NCBI Taxonomy" id="33097"/>
    <lineage>
        <taxon>Eukaryota</taxon>
        <taxon>Viridiplantae</taxon>
        <taxon>Chlorophyta</taxon>
        <taxon>core chlorophytes</taxon>
        <taxon>Chlorophyceae</taxon>
        <taxon>CS clade</taxon>
        <taxon>Chlamydomonadales</taxon>
        <taxon>Volvocaceae</taxon>
        <taxon>Gonium</taxon>
    </lineage>
</organism>
<feature type="transmembrane region" description="Helical" evidence="2">
    <location>
        <begin position="64"/>
        <end position="84"/>
    </location>
</feature>
<reference evidence="4" key="1">
    <citation type="journal article" date="2016" name="Nat. Commun.">
        <title>The Gonium pectorale genome demonstrates co-option of cell cycle regulation during the evolution of multicellularity.</title>
        <authorList>
            <person name="Hanschen E.R."/>
            <person name="Marriage T.N."/>
            <person name="Ferris P.J."/>
            <person name="Hamaji T."/>
            <person name="Toyoda A."/>
            <person name="Fujiyama A."/>
            <person name="Neme R."/>
            <person name="Noguchi H."/>
            <person name="Minakuchi Y."/>
            <person name="Suzuki M."/>
            <person name="Kawai-Toyooka H."/>
            <person name="Smith D.R."/>
            <person name="Sparks H."/>
            <person name="Anderson J."/>
            <person name="Bakaric R."/>
            <person name="Luria V."/>
            <person name="Karger A."/>
            <person name="Kirschner M.W."/>
            <person name="Durand P.M."/>
            <person name="Michod R.E."/>
            <person name="Nozaki H."/>
            <person name="Olson B.J."/>
        </authorList>
    </citation>
    <scope>NUCLEOTIDE SEQUENCE [LARGE SCALE GENOMIC DNA]</scope>
    <source>
        <strain evidence="4">NIES-2863</strain>
    </source>
</reference>
<dbReference type="Proteomes" id="UP000075714">
    <property type="component" value="Unassembled WGS sequence"/>
</dbReference>
<dbReference type="EMBL" id="LSYV01000020">
    <property type="protein sequence ID" value="KXZ49850.1"/>
    <property type="molecule type" value="Genomic_DNA"/>
</dbReference>
<keyword evidence="2" id="KW-0472">Membrane</keyword>
<gene>
    <name evidence="3" type="ORF">GPECTOR_19g301</name>
</gene>
<name>A0A150GKH2_GONPE</name>
<feature type="compositionally biased region" description="Basic residues" evidence="1">
    <location>
        <begin position="247"/>
        <end position="256"/>
    </location>
</feature>
<feature type="transmembrane region" description="Helical" evidence="2">
    <location>
        <begin position="141"/>
        <end position="162"/>
    </location>
</feature>
<feature type="transmembrane region" description="Helical" evidence="2">
    <location>
        <begin position="174"/>
        <end position="194"/>
    </location>
</feature>
<feature type="transmembrane region" description="Helical" evidence="2">
    <location>
        <begin position="96"/>
        <end position="116"/>
    </location>
</feature>
<accession>A0A150GKH2</accession>
<dbReference type="AlphaFoldDB" id="A0A150GKH2"/>
<keyword evidence="2" id="KW-1133">Transmembrane helix</keyword>
<proteinExistence type="predicted"/>
<feature type="compositionally biased region" description="Low complexity" evidence="1">
    <location>
        <begin position="309"/>
        <end position="340"/>
    </location>
</feature>
<feature type="compositionally biased region" description="Low complexity" evidence="1">
    <location>
        <begin position="283"/>
        <end position="300"/>
    </location>
</feature>
<sequence length="359" mass="38084">MGFAILVDSVTTLIKKASRRREKESSTEAVQTALFTVTALLIAMSLRVSKDSSVPGFGTPFSDFVFLVAGLVTSVQHVTLAALVPDVRRLFEKSKFTYALLVLVNMYQAGLQLWFWTVGYSTLQEAECGPTYFWLFKRFEAYGGMRIFMIVIHCVAFGPMTIRVNGITGISDTFSTGQLLALLLGIMTCLRSIWHLGIACGLSREQPLGGSFNQRMAHALDLDLEAKGIDPDGAEVTEGATASPPAKRAKAAKLRKPHLELALTKAQQKTDREAAQRQEQHQEGPSISAAGASASAGAPAEVPKRGAARRASAGAAGGSAHSAGAGSEGAGARRAGSDAAPQGRPKRPPRSAPQVTEAD</sequence>
<keyword evidence="4" id="KW-1185">Reference proteome</keyword>
<evidence type="ECO:0000313" key="3">
    <source>
        <dbReference type="EMBL" id="KXZ49850.1"/>
    </source>
</evidence>
<feature type="compositionally biased region" description="Basic and acidic residues" evidence="1">
    <location>
        <begin position="268"/>
        <end position="282"/>
    </location>
</feature>
<keyword evidence="2" id="KW-0812">Transmembrane</keyword>
<evidence type="ECO:0000256" key="2">
    <source>
        <dbReference type="SAM" id="Phobius"/>
    </source>
</evidence>